<keyword evidence="6" id="KW-1185">Reference proteome</keyword>
<keyword evidence="2 4" id="KW-0863">Zinc-finger</keyword>
<evidence type="ECO:0000256" key="4">
    <source>
        <dbReference type="PROSITE-ProRule" id="PRU00175"/>
    </source>
</evidence>
<evidence type="ECO:0000259" key="5">
    <source>
        <dbReference type="PROSITE" id="PS50089"/>
    </source>
</evidence>
<proteinExistence type="predicted"/>
<evidence type="ECO:0000256" key="3">
    <source>
        <dbReference type="ARBA" id="ARBA00022833"/>
    </source>
</evidence>
<name>A0A915HMS9_ROMCU</name>
<dbReference type="InterPro" id="IPR001841">
    <property type="entry name" value="Znf_RING"/>
</dbReference>
<feature type="domain" description="RING-type" evidence="5">
    <location>
        <begin position="92"/>
        <end position="127"/>
    </location>
</feature>
<evidence type="ECO:0000313" key="6">
    <source>
        <dbReference type="Proteomes" id="UP000887565"/>
    </source>
</evidence>
<keyword evidence="1" id="KW-0479">Metal-binding</keyword>
<dbReference type="InterPro" id="IPR050784">
    <property type="entry name" value="IAP"/>
</dbReference>
<evidence type="ECO:0000256" key="1">
    <source>
        <dbReference type="ARBA" id="ARBA00022723"/>
    </source>
</evidence>
<organism evidence="6 7">
    <name type="scientific">Romanomermis culicivorax</name>
    <name type="common">Nematode worm</name>
    <dbReference type="NCBI Taxonomy" id="13658"/>
    <lineage>
        <taxon>Eukaryota</taxon>
        <taxon>Metazoa</taxon>
        <taxon>Ecdysozoa</taxon>
        <taxon>Nematoda</taxon>
        <taxon>Enoplea</taxon>
        <taxon>Dorylaimia</taxon>
        <taxon>Mermithida</taxon>
        <taxon>Mermithoidea</taxon>
        <taxon>Mermithidae</taxon>
        <taxon>Romanomermis</taxon>
    </lineage>
</organism>
<reference evidence="7" key="1">
    <citation type="submission" date="2022-11" db="UniProtKB">
        <authorList>
            <consortium name="WormBaseParasite"/>
        </authorList>
    </citation>
    <scope>IDENTIFICATION</scope>
</reference>
<dbReference type="WBParaSite" id="nRc.2.0.1.t02989-RA">
    <property type="protein sequence ID" value="nRc.2.0.1.t02989-RA"/>
    <property type="gene ID" value="nRc.2.0.1.g02989"/>
</dbReference>
<dbReference type="PANTHER" id="PTHR10044">
    <property type="entry name" value="INHIBITOR OF APOPTOSIS"/>
    <property type="match status" value="1"/>
</dbReference>
<evidence type="ECO:0000256" key="2">
    <source>
        <dbReference type="ARBA" id="ARBA00022771"/>
    </source>
</evidence>
<dbReference type="Gene3D" id="3.30.40.10">
    <property type="entry name" value="Zinc/RING finger domain, C3HC4 (zinc finger)"/>
    <property type="match status" value="1"/>
</dbReference>
<dbReference type="SUPFAM" id="SSF57850">
    <property type="entry name" value="RING/U-box"/>
    <property type="match status" value="1"/>
</dbReference>
<dbReference type="FunFam" id="1.10.1170.10:FF:000002">
    <property type="entry name" value="Baculoviral IAP repeat containing 7"/>
    <property type="match status" value="1"/>
</dbReference>
<dbReference type="AlphaFoldDB" id="A0A915HMS9"/>
<accession>A0A915HMS9</accession>
<dbReference type="Pfam" id="PF13920">
    <property type="entry name" value="zf-C3HC4_3"/>
    <property type="match status" value="1"/>
</dbReference>
<dbReference type="Proteomes" id="UP000887565">
    <property type="component" value="Unplaced"/>
</dbReference>
<dbReference type="InterPro" id="IPR013083">
    <property type="entry name" value="Znf_RING/FYVE/PHD"/>
</dbReference>
<keyword evidence="3" id="KW-0862">Zinc</keyword>
<protein>
    <submittedName>
        <fullName evidence="7">RING-type domain-containing protein</fullName>
    </submittedName>
</protein>
<dbReference type="PROSITE" id="PS50089">
    <property type="entry name" value="ZF_RING_2"/>
    <property type="match status" value="1"/>
</dbReference>
<dbReference type="GO" id="GO:0008270">
    <property type="term" value="F:zinc ion binding"/>
    <property type="evidence" value="ECO:0007669"/>
    <property type="project" value="UniProtKB-KW"/>
</dbReference>
<evidence type="ECO:0000313" key="7">
    <source>
        <dbReference type="WBParaSite" id="nRc.2.0.1.t02989-RA"/>
    </source>
</evidence>
<sequence>EKTLDPDVKKLLIDAKATLYLPILAQKRVTINLLTENLDDDSFFERIGIHDQVLIKNLRHLLTHGSGLTSAMPEKPAASSLPTVKAHFEMECVICMERKSSTIFLPCGHVCCCHFCDENVQICPLCRSRIDQKIDLSCEYLNFSKLPKKLKILKFFVRKIDILLLKFENLGEID</sequence>